<dbReference type="OrthoDB" id="4267316at2759"/>
<evidence type="ECO:0000313" key="1">
    <source>
        <dbReference type="EMBL" id="KAF6826897.1"/>
    </source>
</evidence>
<dbReference type="EMBL" id="WIGM01000385">
    <property type="protein sequence ID" value="KAF6826897.1"/>
    <property type="molecule type" value="Genomic_DNA"/>
</dbReference>
<sequence length="411" mass="46607">MSSPENTHTEPQAEDTCILLDHKSHYFRGSRLILSPHKPVRPYGMCFYPSSECLTPTDMILSEAEQTMSLSRLVFEPTNSPLMFDKNATYGKEAEMEVEILEMIGGGPGSHYTPGKQKLLCRVLVAPATSPNEHEQETPSQGQLLFLKVFDALFWYKEIDITQRDVKVTVLADSAFSDEYAAYHYLYECGRTGFPDLAPEFYGGWTAKVTSVHPAFENDSRKVAVLALEYVDGVCLQDRFLPPHAPALNTIKLYKDSSAPASFGTDQEQRMKLVAQLMDGTLTQEFLGLDHCGLHPKNVIVSMRNLGQQLEEPRAVLVDYSQAVFDHLRTQPVKLWQHFPTKPHPIMRFGWHRLDPFRGWIPSEWRGPEHDIDDTPLLDQWMVLRFGPLTGNDEYTVFVKETPATATERSP</sequence>
<name>A0A8H6K8T2_9PEZI</name>
<dbReference type="AlphaFoldDB" id="A0A8H6K8T2"/>
<evidence type="ECO:0000313" key="2">
    <source>
        <dbReference type="Proteomes" id="UP000639643"/>
    </source>
</evidence>
<evidence type="ECO:0008006" key="3">
    <source>
        <dbReference type="Google" id="ProtNLM"/>
    </source>
</evidence>
<comment type="caution">
    <text evidence="1">The sequence shown here is derived from an EMBL/GenBank/DDBJ whole genome shotgun (WGS) entry which is preliminary data.</text>
</comment>
<protein>
    <recommendedName>
        <fullName evidence="3">Protein kinase domain-containing protein</fullName>
    </recommendedName>
</protein>
<reference evidence="1" key="1">
    <citation type="journal article" date="2020" name="Phytopathology">
        <title>Genome Sequence Resources of Colletotrichum truncatum, C. plurivorum, C. musicola, and C. sojae: Four Species Pathogenic to Soybean (Glycine max).</title>
        <authorList>
            <person name="Rogerio F."/>
            <person name="Boufleur T.R."/>
            <person name="Ciampi-Guillardi M."/>
            <person name="Sukno S.A."/>
            <person name="Thon M.R."/>
            <person name="Massola Junior N.S."/>
            <person name="Baroncelli R."/>
        </authorList>
    </citation>
    <scope>NUCLEOTIDE SEQUENCE</scope>
    <source>
        <strain evidence="1">LFN0074</strain>
    </source>
</reference>
<accession>A0A8H6K8T2</accession>
<gene>
    <name evidence="1" type="ORF">CMUS01_09244</name>
</gene>
<proteinExistence type="predicted"/>
<keyword evidence="2" id="KW-1185">Reference proteome</keyword>
<dbReference type="Proteomes" id="UP000639643">
    <property type="component" value="Unassembled WGS sequence"/>
</dbReference>
<organism evidence="1 2">
    <name type="scientific">Colletotrichum musicola</name>
    <dbReference type="NCBI Taxonomy" id="2175873"/>
    <lineage>
        <taxon>Eukaryota</taxon>
        <taxon>Fungi</taxon>
        <taxon>Dikarya</taxon>
        <taxon>Ascomycota</taxon>
        <taxon>Pezizomycotina</taxon>
        <taxon>Sordariomycetes</taxon>
        <taxon>Hypocreomycetidae</taxon>
        <taxon>Glomerellales</taxon>
        <taxon>Glomerellaceae</taxon>
        <taxon>Colletotrichum</taxon>
        <taxon>Colletotrichum orchidearum species complex</taxon>
    </lineage>
</organism>